<protein>
    <recommendedName>
        <fullName evidence="4">Two-component sensor histidine kinase</fullName>
    </recommendedName>
</protein>
<keyword evidence="3" id="KW-1185">Reference proteome</keyword>
<name>A0ABN5B990_9SPHN</name>
<evidence type="ECO:0000256" key="1">
    <source>
        <dbReference type="SAM" id="SignalP"/>
    </source>
</evidence>
<proteinExistence type="predicted"/>
<dbReference type="RefSeq" id="WP_054134576.1">
    <property type="nucleotide sequence ID" value="NZ_CP020083.1"/>
</dbReference>
<evidence type="ECO:0000313" key="2">
    <source>
        <dbReference type="EMBL" id="ASR52858.1"/>
    </source>
</evidence>
<evidence type="ECO:0008006" key="4">
    <source>
        <dbReference type="Google" id="ProtNLM"/>
    </source>
</evidence>
<reference evidence="2 3" key="1">
    <citation type="submission" date="2017-03" db="EMBL/GenBank/DDBJ databases">
        <title>Complete genome sequence of Blastomonas fulva degrading microcsystin LR.</title>
        <authorList>
            <person name="Lee H.-g."/>
            <person name="Jin L."/>
            <person name="oh H.-M."/>
        </authorList>
    </citation>
    <scope>NUCLEOTIDE SEQUENCE [LARGE SCALE GENOMIC DNA]</scope>
    <source>
        <strain evidence="2 3">T2</strain>
    </source>
</reference>
<keyword evidence="1" id="KW-0732">Signal</keyword>
<dbReference type="EMBL" id="CP020083">
    <property type="protein sequence ID" value="ASR52858.1"/>
    <property type="molecule type" value="Genomic_DNA"/>
</dbReference>
<evidence type="ECO:0000313" key="3">
    <source>
        <dbReference type="Proteomes" id="UP000258016"/>
    </source>
</evidence>
<dbReference type="GeneID" id="303487184"/>
<sequence length="93" mass="9809">MVAVITALFFTCAAAFAVFTINRSLTGSVDRIDALFAQYRALGDDRVVTGGMRPAVRFNPAPAPDFAPRTVVALPRKAAMVAQVSPAGWRAAA</sequence>
<accession>A0ABN5B990</accession>
<gene>
    <name evidence="2" type="ORF">B5J99_16460</name>
</gene>
<dbReference type="Proteomes" id="UP000258016">
    <property type="component" value="Chromosome"/>
</dbReference>
<feature type="chain" id="PRO_5047277352" description="Two-component sensor histidine kinase" evidence="1">
    <location>
        <begin position="18"/>
        <end position="93"/>
    </location>
</feature>
<organism evidence="2 3">
    <name type="scientific">Blastomonas fulva</name>
    <dbReference type="NCBI Taxonomy" id="1550728"/>
    <lineage>
        <taxon>Bacteria</taxon>
        <taxon>Pseudomonadati</taxon>
        <taxon>Pseudomonadota</taxon>
        <taxon>Alphaproteobacteria</taxon>
        <taxon>Sphingomonadales</taxon>
        <taxon>Sphingomonadaceae</taxon>
        <taxon>Blastomonas</taxon>
    </lineage>
</organism>
<feature type="signal peptide" evidence="1">
    <location>
        <begin position="1"/>
        <end position="17"/>
    </location>
</feature>